<protein>
    <submittedName>
        <fullName evidence="1">Uncharacterized protein</fullName>
    </submittedName>
</protein>
<keyword evidence="2" id="KW-1185">Reference proteome</keyword>
<proteinExistence type="predicted"/>
<evidence type="ECO:0000313" key="1">
    <source>
        <dbReference type="EMBL" id="KAB1215042.1"/>
    </source>
</evidence>
<dbReference type="PANTHER" id="PTHR33710:SF71">
    <property type="entry name" value="ENDONUCLEASE_EXONUCLEASE_PHOSPHATASE DOMAIN-CONTAINING PROTEIN"/>
    <property type="match status" value="1"/>
</dbReference>
<dbReference type="AlphaFoldDB" id="A0A6A1VQ45"/>
<evidence type="ECO:0000313" key="2">
    <source>
        <dbReference type="Proteomes" id="UP000516437"/>
    </source>
</evidence>
<sequence>MANGQWRLLFPRALVHHLPRYAFDHEPILLDLEGGSSAGPRPFRFEQFWAKDPRSFGIVAAGWCGFCPGSLGFVLCDKIRQTRLALQEWNREDFGHIQQKIHLLEQNLDRVQSLVVLIMRRIGSVLLELCLWSFGARKKFCGRVNPGSLG</sequence>
<gene>
    <name evidence="1" type="ORF">CJ030_MR4G018826</name>
</gene>
<dbReference type="OrthoDB" id="1113909at2759"/>
<reference evidence="1 2" key="1">
    <citation type="journal article" date="2019" name="Plant Biotechnol. J.">
        <title>The red bayberry genome and genetic basis of sex determination.</title>
        <authorList>
            <person name="Jia H.M."/>
            <person name="Jia H.J."/>
            <person name="Cai Q.L."/>
            <person name="Wang Y."/>
            <person name="Zhao H.B."/>
            <person name="Yang W.F."/>
            <person name="Wang G.Y."/>
            <person name="Li Y.H."/>
            <person name="Zhan D.L."/>
            <person name="Shen Y.T."/>
            <person name="Niu Q.F."/>
            <person name="Chang L."/>
            <person name="Qiu J."/>
            <person name="Zhao L."/>
            <person name="Xie H.B."/>
            <person name="Fu W.Y."/>
            <person name="Jin J."/>
            <person name="Li X.W."/>
            <person name="Jiao Y."/>
            <person name="Zhou C.C."/>
            <person name="Tu T."/>
            <person name="Chai C.Y."/>
            <person name="Gao J.L."/>
            <person name="Fan L.J."/>
            <person name="van de Weg E."/>
            <person name="Wang J.Y."/>
            <person name="Gao Z.S."/>
        </authorList>
    </citation>
    <scope>NUCLEOTIDE SEQUENCE [LARGE SCALE GENOMIC DNA]</scope>
    <source>
        <tissue evidence="1">Leaves</tissue>
    </source>
</reference>
<accession>A0A6A1VQ45</accession>
<dbReference type="EMBL" id="RXIC02000022">
    <property type="protein sequence ID" value="KAB1215042.1"/>
    <property type="molecule type" value="Genomic_DNA"/>
</dbReference>
<name>A0A6A1VQ45_9ROSI</name>
<dbReference type="PANTHER" id="PTHR33710">
    <property type="entry name" value="BNAC02G09200D PROTEIN"/>
    <property type="match status" value="1"/>
</dbReference>
<dbReference type="Proteomes" id="UP000516437">
    <property type="component" value="Chromosome 4"/>
</dbReference>
<organism evidence="1 2">
    <name type="scientific">Morella rubra</name>
    <name type="common">Chinese bayberry</name>
    <dbReference type="NCBI Taxonomy" id="262757"/>
    <lineage>
        <taxon>Eukaryota</taxon>
        <taxon>Viridiplantae</taxon>
        <taxon>Streptophyta</taxon>
        <taxon>Embryophyta</taxon>
        <taxon>Tracheophyta</taxon>
        <taxon>Spermatophyta</taxon>
        <taxon>Magnoliopsida</taxon>
        <taxon>eudicotyledons</taxon>
        <taxon>Gunneridae</taxon>
        <taxon>Pentapetalae</taxon>
        <taxon>rosids</taxon>
        <taxon>fabids</taxon>
        <taxon>Fagales</taxon>
        <taxon>Myricaceae</taxon>
        <taxon>Morella</taxon>
    </lineage>
</organism>
<comment type="caution">
    <text evidence="1">The sequence shown here is derived from an EMBL/GenBank/DDBJ whole genome shotgun (WGS) entry which is preliminary data.</text>
</comment>